<reference evidence="1" key="1">
    <citation type="submission" date="2021-12" db="EMBL/GenBank/DDBJ databases">
        <authorList>
            <person name="King R."/>
        </authorList>
    </citation>
    <scope>NUCLEOTIDE SEQUENCE</scope>
</reference>
<name>A0A9P0EXY1_BEMTA</name>
<keyword evidence="2" id="KW-1185">Reference proteome</keyword>
<dbReference type="Proteomes" id="UP001152759">
    <property type="component" value="Chromosome 1"/>
</dbReference>
<sequence>MLEDETTVDIETCPEDEEKPLSAQNIQRKHCIGKTKHQRDKQDCEARCRVVNSDSDGEESISGGGSKAFSIVGLTAPAVCSPGDLCRNGCYRTDDAANPVVYQPLATKPSIRSYSECTVCNVEPSSPSI</sequence>
<dbReference type="EMBL" id="OU963862">
    <property type="protein sequence ID" value="CAH0381527.1"/>
    <property type="molecule type" value="Genomic_DNA"/>
</dbReference>
<protein>
    <submittedName>
        <fullName evidence="1">Uncharacterized protein</fullName>
    </submittedName>
</protein>
<organism evidence="1 2">
    <name type="scientific">Bemisia tabaci</name>
    <name type="common">Sweetpotato whitefly</name>
    <name type="synonym">Aleurodes tabaci</name>
    <dbReference type="NCBI Taxonomy" id="7038"/>
    <lineage>
        <taxon>Eukaryota</taxon>
        <taxon>Metazoa</taxon>
        <taxon>Ecdysozoa</taxon>
        <taxon>Arthropoda</taxon>
        <taxon>Hexapoda</taxon>
        <taxon>Insecta</taxon>
        <taxon>Pterygota</taxon>
        <taxon>Neoptera</taxon>
        <taxon>Paraneoptera</taxon>
        <taxon>Hemiptera</taxon>
        <taxon>Sternorrhyncha</taxon>
        <taxon>Aleyrodoidea</taxon>
        <taxon>Aleyrodidae</taxon>
        <taxon>Aleyrodinae</taxon>
        <taxon>Bemisia</taxon>
    </lineage>
</organism>
<gene>
    <name evidence="1" type="ORF">BEMITA_LOCUS1169</name>
</gene>
<evidence type="ECO:0000313" key="2">
    <source>
        <dbReference type="Proteomes" id="UP001152759"/>
    </source>
</evidence>
<accession>A0A9P0EXY1</accession>
<proteinExistence type="predicted"/>
<dbReference type="AlphaFoldDB" id="A0A9P0EXY1"/>
<evidence type="ECO:0000313" key="1">
    <source>
        <dbReference type="EMBL" id="CAH0381527.1"/>
    </source>
</evidence>